<evidence type="ECO:0000313" key="16">
    <source>
        <dbReference type="Proteomes" id="UP000269097"/>
    </source>
</evidence>
<feature type="transmembrane region" description="Helical" evidence="13">
    <location>
        <begin position="9"/>
        <end position="30"/>
    </location>
</feature>
<gene>
    <name evidence="15" type="ORF">EAV92_00195</name>
</gene>
<keyword evidence="8 15" id="KW-0418">Kinase</keyword>
<evidence type="ECO:0000256" key="7">
    <source>
        <dbReference type="ARBA" id="ARBA00022741"/>
    </source>
</evidence>
<dbReference type="InterPro" id="IPR003594">
    <property type="entry name" value="HATPase_dom"/>
</dbReference>
<dbReference type="InterPro" id="IPR036890">
    <property type="entry name" value="HATPase_C_sf"/>
</dbReference>
<dbReference type="FunFam" id="1.10.287.130:FF:000001">
    <property type="entry name" value="Two-component sensor histidine kinase"/>
    <property type="match status" value="1"/>
</dbReference>
<sequence>MFNRTRRRLALLNAAVFLLVLAILGSLLYLHMRQRLYHETDEALKQAQNRLQSGHAFSELLRSDHPEPEQGEKTVYLFWDAQGKLVGQSPKQSFDERAAEQLKSGEGDKTIRTLTADKFHYRVLSVSNPNPAVESGVAAVTVAKSLGDADATLRLLLLDIFIVLLAGVVISVLAGLFLAERALVPIRRAWDKQQRFVADASHELRTPTAVIQAQTELLLGHPDHSIEQESPHIAVVLKESKRMGKLIDDLLTLARSDSNQLEIQTSAIELDALLSDVAEQFGFLADTRGIEVALNAEKHLVLWGDESRLRQLFVILLDNALKYTPPAGRIEIAALSHHHSVVIWVTDTGSGISEEDLPYVFERFYRGDKARSRTHGGTGLGLSIARWIVEAHGGTIRISSKVGEGTRVEIQFPRKHVSN</sequence>
<dbReference type="SUPFAM" id="SSF47384">
    <property type="entry name" value="Homodimeric domain of signal transducing histidine kinase"/>
    <property type="match status" value="1"/>
</dbReference>
<dbReference type="GO" id="GO:0000155">
    <property type="term" value="F:phosphorelay sensor kinase activity"/>
    <property type="evidence" value="ECO:0007669"/>
    <property type="project" value="InterPro"/>
</dbReference>
<dbReference type="InterPro" id="IPR005467">
    <property type="entry name" value="His_kinase_dom"/>
</dbReference>
<evidence type="ECO:0000256" key="4">
    <source>
        <dbReference type="ARBA" id="ARBA00022553"/>
    </source>
</evidence>
<dbReference type="FunFam" id="3.30.565.10:FF:000006">
    <property type="entry name" value="Sensor histidine kinase WalK"/>
    <property type="match status" value="1"/>
</dbReference>
<evidence type="ECO:0000259" key="14">
    <source>
        <dbReference type="PROSITE" id="PS50109"/>
    </source>
</evidence>
<dbReference type="Gene3D" id="1.10.287.130">
    <property type="match status" value="1"/>
</dbReference>
<evidence type="ECO:0000256" key="8">
    <source>
        <dbReference type="ARBA" id="ARBA00022777"/>
    </source>
</evidence>
<dbReference type="SUPFAM" id="SSF55874">
    <property type="entry name" value="ATPase domain of HSP90 chaperone/DNA topoisomerase II/histidine kinase"/>
    <property type="match status" value="1"/>
</dbReference>
<keyword evidence="5" id="KW-0808">Transferase</keyword>
<dbReference type="InterPro" id="IPR036097">
    <property type="entry name" value="HisK_dim/P_sf"/>
</dbReference>
<evidence type="ECO:0000256" key="11">
    <source>
        <dbReference type="ARBA" id="ARBA00023012"/>
    </source>
</evidence>
<dbReference type="PROSITE" id="PS50109">
    <property type="entry name" value="HIS_KIN"/>
    <property type="match status" value="1"/>
</dbReference>
<dbReference type="EC" id="2.7.13.3" evidence="3"/>
<dbReference type="Pfam" id="PF00512">
    <property type="entry name" value="HisKA"/>
    <property type="match status" value="1"/>
</dbReference>
<keyword evidence="12 13" id="KW-0472">Membrane</keyword>
<dbReference type="PANTHER" id="PTHR45436:SF5">
    <property type="entry name" value="SENSOR HISTIDINE KINASE TRCS"/>
    <property type="match status" value="1"/>
</dbReference>
<dbReference type="EMBL" id="CP033433">
    <property type="protein sequence ID" value="AYQ71165.1"/>
    <property type="molecule type" value="Genomic_DNA"/>
</dbReference>
<evidence type="ECO:0000256" key="13">
    <source>
        <dbReference type="SAM" id="Phobius"/>
    </source>
</evidence>
<keyword evidence="10 13" id="KW-1133">Transmembrane helix</keyword>
<evidence type="ECO:0000313" key="15">
    <source>
        <dbReference type="EMBL" id="AYQ71165.1"/>
    </source>
</evidence>
<proteinExistence type="predicted"/>
<dbReference type="SMART" id="SM00387">
    <property type="entry name" value="HATPase_c"/>
    <property type="match status" value="1"/>
</dbReference>
<feature type="transmembrane region" description="Helical" evidence="13">
    <location>
        <begin position="155"/>
        <end position="179"/>
    </location>
</feature>
<evidence type="ECO:0000256" key="2">
    <source>
        <dbReference type="ARBA" id="ARBA00004651"/>
    </source>
</evidence>
<evidence type="ECO:0000256" key="3">
    <source>
        <dbReference type="ARBA" id="ARBA00012438"/>
    </source>
</evidence>
<dbReference type="GO" id="GO:0005886">
    <property type="term" value="C:plasma membrane"/>
    <property type="evidence" value="ECO:0007669"/>
    <property type="project" value="UniProtKB-SubCell"/>
</dbReference>
<keyword evidence="6 13" id="KW-0812">Transmembrane</keyword>
<evidence type="ECO:0000256" key="5">
    <source>
        <dbReference type="ARBA" id="ARBA00022679"/>
    </source>
</evidence>
<comment type="subcellular location">
    <subcellularLocation>
        <location evidence="2">Cell membrane</location>
        <topology evidence="2">Multi-pass membrane protein</topology>
    </subcellularLocation>
</comment>
<dbReference type="SMART" id="SM00388">
    <property type="entry name" value="HisKA"/>
    <property type="match status" value="1"/>
</dbReference>
<evidence type="ECO:0000256" key="10">
    <source>
        <dbReference type="ARBA" id="ARBA00022989"/>
    </source>
</evidence>
<dbReference type="PRINTS" id="PR00344">
    <property type="entry name" value="BCTRLSENSOR"/>
</dbReference>
<dbReference type="Proteomes" id="UP000269097">
    <property type="component" value="Chromosome"/>
</dbReference>
<reference evidence="15 16" key="1">
    <citation type="submission" date="2018-10" db="EMBL/GenBank/DDBJ databases">
        <title>Genome Sequence of Cohnella sp.</title>
        <authorList>
            <person name="Srinivasan S."/>
            <person name="Kim M.K."/>
        </authorList>
    </citation>
    <scope>NUCLEOTIDE SEQUENCE [LARGE SCALE GENOMIC DNA]</scope>
    <source>
        <strain evidence="15 16">18JY8-7</strain>
    </source>
</reference>
<dbReference type="GO" id="GO:0005524">
    <property type="term" value="F:ATP binding"/>
    <property type="evidence" value="ECO:0007669"/>
    <property type="project" value="UniProtKB-KW"/>
</dbReference>
<dbReference type="KEGG" id="coh:EAV92_00195"/>
<dbReference type="CDD" id="cd00082">
    <property type="entry name" value="HisKA"/>
    <property type="match status" value="1"/>
</dbReference>
<dbReference type="PANTHER" id="PTHR45436">
    <property type="entry name" value="SENSOR HISTIDINE KINASE YKOH"/>
    <property type="match status" value="1"/>
</dbReference>
<accession>A0A3G3JSG5</accession>
<comment type="catalytic activity">
    <reaction evidence="1">
        <text>ATP + protein L-histidine = ADP + protein N-phospho-L-histidine.</text>
        <dbReference type="EC" id="2.7.13.3"/>
    </reaction>
</comment>
<dbReference type="CDD" id="cd00075">
    <property type="entry name" value="HATPase"/>
    <property type="match status" value="1"/>
</dbReference>
<evidence type="ECO:0000256" key="1">
    <source>
        <dbReference type="ARBA" id="ARBA00000085"/>
    </source>
</evidence>
<dbReference type="InterPro" id="IPR050428">
    <property type="entry name" value="TCS_sensor_his_kinase"/>
</dbReference>
<keyword evidence="11" id="KW-0902">Two-component regulatory system</keyword>
<evidence type="ECO:0000256" key="12">
    <source>
        <dbReference type="ARBA" id="ARBA00023136"/>
    </source>
</evidence>
<keyword evidence="9" id="KW-0067">ATP-binding</keyword>
<keyword evidence="16" id="KW-1185">Reference proteome</keyword>
<name>A0A3G3JSG5_9BACL</name>
<dbReference type="Pfam" id="PF02518">
    <property type="entry name" value="HATPase_c"/>
    <property type="match status" value="1"/>
</dbReference>
<keyword evidence="4" id="KW-0597">Phosphoprotein</keyword>
<dbReference type="AlphaFoldDB" id="A0A3G3JSG5"/>
<dbReference type="InterPro" id="IPR003661">
    <property type="entry name" value="HisK_dim/P_dom"/>
</dbReference>
<evidence type="ECO:0000256" key="9">
    <source>
        <dbReference type="ARBA" id="ARBA00022840"/>
    </source>
</evidence>
<dbReference type="Gene3D" id="3.30.565.10">
    <property type="entry name" value="Histidine kinase-like ATPase, C-terminal domain"/>
    <property type="match status" value="1"/>
</dbReference>
<dbReference type="InterPro" id="IPR004358">
    <property type="entry name" value="Sig_transdc_His_kin-like_C"/>
</dbReference>
<feature type="domain" description="Histidine kinase" evidence="14">
    <location>
        <begin position="199"/>
        <end position="416"/>
    </location>
</feature>
<protein>
    <recommendedName>
        <fullName evidence="3">histidine kinase</fullName>
        <ecNumber evidence="3">2.7.13.3</ecNumber>
    </recommendedName>
</protein>
<keyword evidence="7" id="KW-0547">Nucleotide-binding</keyword>
<evidence type="ECO:0000256" key="6">
    <source>
        <dbReference type="ARBA" id="ARBA00022692"/>
    </source>
</evidence>
<organism evidence="15 16">
    <name type="scientific">Cohnella candidum</name>
    <dbReference type="NCBI Taxonomy" id="2674991"/>
    <lineage>
        <taxon>Bacteria</taxon>
        <taxon>Bacillati</taxon>
        <taxon>Bacillota</taxon>
        <taxon>Bacilli</taxon>
        <taxon>Bacillales</taxon>
        <taxon>Paenibacillaceae</taxon>
        <taxon>Cohnella</taxon>
    </lineage>
</organism>